<protein>
    <submittedName>
        <fullName evidence="1">Uncharacterized protein</fullName>
    </submittedName>
</protein>
<evidence type="ECO:0000313" key="1">
    <source>
        <dbReference type="EMBL" id="SDY89619.1"/>
    </source>
</evidence>
<keyword evidence="2" id="KW-1185">Reference proteome</keyword>
<proteinExistence type="predicted"/>
<dbReference type="AlphaFoldDB" id="A0A1H3NN37"/>
<dbReference type="EMBL" id="FNPR01000012">
    <property type="protein sequence ID" value="SDY89619.1"/>
    <property type="molecule type" value="Genomic_DNA"/>
</dbReference>
<accession>A0A1H3NN37</accession>
<sequence>MAECGCGRSPTGNCVGWHNLSEEQFLEKKAEYEAKQAAKKSDK</sequence>
<reference evidence="1 2" key="1">
    <citation type="submission" date="2016-10" db="EMBL/GenBank/DDBJ databases">
        <authorList>
            <person name="de Groot N.N."/>
        </authorList>
    </citation>
    <scope>NUCLEOTIDE SEQUENCE [LARGE SCALE GENOMIC DNA]</scope>
    <source>
        <strain evidence="1 2">DSM 24677</strain>
    </source>
</reference>
<name>A0A1H3NN37_9RHOB</name>
<dbReference type="Proteomes" id="UP000199026">
    <property type="component" value="Unassembled WGS sequence"/>
</dbReference>
<evidence type="ECO:0000313" key="2">
    <source>
        <dbReference type="Proteomes" id="UP000199026"/>
    </source>
</evidence>
<gene>
    <name evidence="1" type="ORF">SAMN05444486_1123</name>
</gene>
<organism evidence="1 2">
    <name type="scientific">Lentibacter algarum</name>
    <dbReference type="NCBI Taxonomy" id="576131"/>
    <lineage>
        <taxon>Bacteria</taxon>
        <taxon>Pseudomonadati</taxon>
        <taxon>Pseudomonadota</taxon>
        <taxon>Alphaproteobacteria</taxon>
        <taxon>Rhodobacterales</taxon>
        <taxon>Roseobacteraceae</taxon>
        <taxon>Lentibacter</taxon>
    </lineage>
</organism>